<dbReference type="GO" id="GO:0008966">
    <property type="term" value="F:phosphoglucosamine mutase activity"/>
    <property type="evidence" value="ECO:0007669"/>
    <property type="project" value="TreeGrafter"/>
</dbReference>
<dbReference type="GO" id="GO:0005829">
    <property type="term" value="C:cytosol"/>
    <property type="evidence" value="ECO:0007669"/>
    <property type="project" value="TreeGrafter"/>
</dbReference>
<reference evidence="12 13" key="1">
    <citation type="journal article" date="2016" name="Environ. Microbiol.">
        <title>Genomic resolution of a cold subsurface aquifer community provides metabolic insights for novel microbes adapted to high CO concentrations.</title>
        <authorList>
            <person name="Probst A.J."/>
            <person name="Castelle C.J."/>
            <person name="Singh A."/>
            <person name="Brown C.T."/>
            <person name="Anantharaman K."/>
            <person name="Sharon I."/>
            <person name="Hug L.A."/>
            <person name="Burstein D."/>
            <person name="Emerson J.B."/>
            <person name="Thomas B.C."/>
            <person name="Banfield J.F."/>
        </authorList>
    </citation>
    <scope>NUCLEOTIDE SEQUENCE [LARGE SCALE GENOMIC DNA]</scope>
    <source>
        <strain evidence="12">CG1_02_38_46</strain>
    </source>
</reference>
<dbReference type="AlphaFoldDB" id="A0A1J4SDW2"/>
<evidence type="ECO:0000256" key="1">
    <source>
        <dbReference type="ARBA" id="ARBA00001946"/>
    </source>
</evidence>
<dbReference type="EMBL" id="MNUO01000043">
    <property type="protein sequence ID" value="OIN97575.1"/>
    <property type="molecule type" value="Genomic_DNA"/>
</dbReference>
<evidence type="ECO:0000256" key="6">
    <source>
        <dbReference type="ARBA" id="ARBA00023235"/>
    </source>
</evidence>
<dbReference type="InterPro" id="IPR016066">
    <property type="entry name" value="A-D-PHexomutase_CS"/>
</dbReference>
<dbReference type="InterPro" id="IPR005844">
    <property type="entry name" value="A-D-PHexomutase_a/b/a-I"/>
</dbReference>
<dbReference type="Gene3D" id="3.40.120.10">
    <property type="entry name" value="Alpha-D-Glucose-1,6-Bisphosphate, subunit A, domain 3"/>
    <property type="match status" value="3"/>
</dbReference>
<organism evidence="12 13">
    <name type="scientific">Candidatus Desantisbacteria bacterium CG1_02_38_46</name>
    <dbReference type="NCBI Taxonomy" id="1817893"/>
    <lineage>
        <taxon>Bacteria</taxon>
        <taxon>Candidatus Desantisiibacteriota</taxon>
    </lineage>
</organism>
<evidence type="ECO:0000259" key="8">
    <source>
        <dbReference type="Pfam" id="PF00408"/>
    </source>
</evidence>
<dbReference type="PRINTS" id="PR00509">
    <property type="entry name" value="PGMPMM"/>
</dbReference>
<dbReference type="Proteomes" id="UP000182278">
    <property type="component" value="Unassembled WGS sequence"/>
</dbReference>
<evidence type="ECO:0000313" key="13">
    <source>
        <dbReference type="Proteomes" id="UP000182278"/>
    </source>
</evidence>
<dbReference type="GO" id="GO:0005975">
    <property type="term" value="P:carbohydrate metabolic process"/>
    <property type="evidence" value="ECO:0007669"/>
    <property type="project" value="InterPro"/>
</dbReference>
<evidence type="ECO:0008006" key="14">
    <source>
        <dbReference type="Google" id="ProtNLM"/>
    </source>
</evidence>
<evidence type="ECO:0000313" key="12">
    <source>
        <dbReference type="EMBL" id="OIN97575.1"/>
    </source>
</evidence>
<evidence type="ECO:0000256" key="4">
    <source>
        <dbReference type="ARBA" id="ARBA00022723"/>
    </source>
</evidence>
<protein>
    <recommendedName>
        <fullName evidence="14">Phosphoglucosamine mutase</fullName>
    </recommendedName>
</protein>
<evidence type="ECO:0000259" key="10">
    <source>
        <dbReference type="Pfam" id="PF02879"/>
    </source>
</evidence>
<dbReference type="PROSITE" id="PS00710">
    <property type="entry name" value="PGM_PMM"/>
    <property type="match status" value="1"/>
</dbReference>
<dbReference type="Pfam" id="PF02878">
    <property type="entry name" value="PGM_PMM_I"/>
    <property type="match status" value="1"/>
</dbReference>
<comment type="similarity">
    <text evidence="2 7">Belongs to the phosphohexose mutase family.</text>
</comment>
<dbReference type="InterPro" id="IPR005846">
    <property type="entry name" value="A-D-PHexomutase_a/b/a-III"/>
</dbReference>
<dbReference type="GO" id="GO:0004615">
    <property type="term" value="F:phosphomannomutase activity"/>
    <property type="evidence" value="ECO:0007669"/>
    <property type="project" value="TreeGrafter"/>
</dbReference>
<comment type="cofactor">
    <cofactor evidence="1">
        <name>Mg(2+)</name>
        <dbReference type="ChEBI" id="CHEBI:18420"/>
    </cofactor>
</comment>
<evidence type="ECO:0000259" key="9">
    <source>
        <dbReference type="Pfam" id="PF02878"/>
    </source>
</evidence>
<keyword evidence="3" id="KW-0597">Phosphoprotein</keyword>
<dbReference type="PANTHER" id="PTHR42946">
    <property type="entry name" value="PHOSPHOHEXOSE MUTASE"/>
    <property type="match status" value="1"/>
</dbReference>
<evidence type="ECO:0000256" key="5">
    <source>
        <dbReference type="ARBA" id="ARBA00022842"/>
    </source>
</evidence>
<dbReference type="GO" id="GO:0006048">
    <property type="term" value="P:UDP-N-acetylglucosamine biosynthetic process"/>
    <property type="evidence" value="ECO:0007669"/>
    <property type="project" value="TreeGrafter"/>
</dbReference>
<dbReference type="InterPro" id="IPR036900">
    <property type="entry name" value="A-D-PHexomutase_C_sf"/>
</dbReference>
<sequence length="490" mass="55176">MEKLICSVSGIRGKVGKTLTFSEAYKTTLYFYKEYLKEKRYCGEIKIILGKDDKKSGNALILGIKEAIEDIIKRKGAKIKLIYLGVTSTPMIEWAIKNYKAAGGINITASHNPVEWNGIKLFGRDGMLLGKKEMEKINDRLARADFPELPRTDLVQQYNEWTITRVKDAIDLVSGKKGKGEEIFAEIRKHNYRVVIDACSKETAKIPWQFLIHLGLKKKNILVINSSSIENSQRRLEPAPPYLGNLKKAIKKTGADIGFAFDPDQDRLVVMPLVSEEHTLLLCGKFLLELQRYNSNKYIKNIPVNLSTSSAWDDIASDYGIHIIRTGIGEVNVVKAMQENNSLFGGEGNGGVILGNVTYCRNSTVGMALILAYLAWTGKKIKELEMELPEYVLIKSKLKISPGENQEKNMDKVISRINGSVKDVNKIDGYKIFFRDDSWVQLRPSNTEPIIRIFAEAKVYKSRKKTEKKVKKTIETISNTLEGGGKCPMK</sequence>
<comment type="caution">
    <text evidence="12">The sequence shown here is derived from an EMBL/GenBank/DDBJ whole genome shotgun (WGS) entry which is preliminary data.</text>
</comment>
<dbReference type="Pfam" id="PF02879">
    <property type="entry name" value="PGM_PMM_II"/>
    <property type="match status" value="1"/>
</dbReference>
<name>A0A1J4SDW2_9BACT</name>
<dbReference type="SUPFAM" id="SSF55957">
    <property type="entry name" value="Phosphoglucomutase, C-terminal domain"/>
    <property type="match status" value="1"/>
</dbReference>
<keyword evidence="5 7" id="KW-0460">Magnesium</keyword>
<dbReference type="Gene3D" id="3.30.310.50">
    <property type="entry name" value="Alpha-D-phosphohexomutase, C-terminal domain"/>
    <property type="match status" value="1"/>
</dbReference>
<feature type="domain" description="Alpha-D-phosphohexomutase C-terminal" evidence="8">
    <location>
        <begin position="422"/>
        <end position="461"/>
    </location>
</feature>
<feature type="domain" description="Alpha-D-phosphohexomutase alpha/beta/alpha" evidence="10">
    <location>
        <begin position="185"/>
        <end position="271"/>
    </location>
</feature>
<dbReference type="InterPro" id="IPR016055">
    <property type="entry name" value="A-D-PHexomutase_a/b/a-I/II/III"/>
</dbReference>
<dbReference type="SUPFAM" id="SSF53738">
    <property type="entry name" value="Phosphoglucomutase, first 3 domains"/>
    <property type="match status" value="3"/>
</dbReference>
<dbReference type="InterPro" id="IPR005841">
    <property type="entry name" value="Alpha-D-phosphohexomutase_SF"/>
</dbReference>
<dbReference type="GO" id="GO:0009252">
    <property type="term" value="P:peptidoglycan biosynthetic process"/>
    <property type="evidence" value="ECO:0007669"/>
    <property type="project" value="TreeGrafter"/>
</dbReference>
<keyword evidence="6" id="KW-0413">Isomerase</keyword>
<dbReference type="Pfam" id="PF00408">
    <property type="entry name" value="PGM_PMM_IV"/>
    <property type="match status" value="1"/>
</dbReference>
<dbReference type="GO" id="GO:0000287">
    <property type="term" value="F:magnesium ion binding"/>
    <property type="evidence" value="ECO:0007669"/>
    <property type="project" value="InterPro"/>
</dbReference>
<keyword evidence="4 7" id="KW-0479">Metal-binding</keyword>
<evidence type="ECO:0000256" key="3">
    <source>
        <dbReference type="ARBA" id="ARBA00022553"/>
    </source>
</evidence>
<dbReference type="STRING" id="1817893.AUJ66_02725"/>
<evidence type="ECO:0000256" key="2">
    <source>
        <dbReference type="ARBA" id="ARBA00010231"/>
    </source>
</evidence>
<feature type="domain" description="Alpha-D-phosphohexomutase alpha/beta/alpha" evidence="9">
    <location>
        <begin position="8"/>
        <end position="146"/>
    </location>
</feature>
<accession>A0A1J4SDW2</accession>
<dbReference type="Pfam" id="PF02880">
    <property type="entry name" value="PGM_PMM_III"/>
    <property type="match status" value="1"/>
</dbReference>
<feature type="domain" description="Alpha-D-phosphohexomutase alpha/beta/alpha" evidence="11">
    <location>
        <begin position="277"/>
        <end position="388"/>
    </location>
</feature>
<evidence type="ECO:0000256" key="7">
    <source>
        <dbReference type="RuleBase" id="RU004326"/>
    </source>
</evidence>
<proteinExistence type="inferred from homology"/>
<dbReference type="InterPro" id="IPR050060">
    <property type="entry name" value="Phosphoglucosamine_mutase"/>
</dbReference>
<dbReference type="InterPro" id="IPR005845">
    <property type="entry name" value="A-D-PHexomutase_a/b/a-II"/>
</dbReference>
<gene>
    <name evidence="12" type="ORF">AUJ66_02725</name>
</gene>
<dbReference type="InterPro" id="IPR005843">
    <property type="entry name" value="A-D-PHexomutase_C"/>
</dbReference>
<evidence type="ECO:0000259" key="11">
    <source>
        <dbReference type="Pfam" id="PF02880"/>
    </source>
</evidence>
<dbReference type="PANTHER" id="PTHR42946:SF1">
    <property type="entry name" value="PHOSPHOGLUCOMUTASE (ALPHA-D-GLUCOSE-1,6-BISPHOSPHATE-DEPENDENT)"/>
    <property type="match status" value="1"/>
</dbReference>